<protein>
    <recommendedName>
        <fullName evidence="5">Low-complexity protein</fullName>
    </recommendedName>
</protein>
<feature type="region of interest" description="Disordered" evidence="1">
    <location>
        <begin position="44"/>
        <end position="67"/>
    </location>
</feature>
<dbReference type="AlphaFoldDB" id="A0A1H5JSH8"/>
<keyword evidence="2" id="KW-0732">Signal</keyword>
<feature type="chain" id="PRO_5011628065" description="Low-complexity protein" evidence="2">
    <location>
        <begin position="28"/>
        <end position="67"/>
    </location>
</feature>
<name>A0A1H5JSH8_9PSED</name>
<evidence type="ECO:0000256" key="1">
    <source>
        <dbReference type="SAM" id="MobiDB-lite"/>
    </source>
</evidence>
<evidence type="ECO:0000256" key="2">
    <source>
        <dbReference type="SAM" id="SignalP"/>
    </source>
</evidence>
<evidence type="ECO:0000313" key="3">
    <source>
        <dbReference type="EMBL" id="SEE54911.1"/>
    </source>
</evidence>
<dbReference type="Proteomes" id="UP000198985">
    <property type="component" value="Unassembled WGS sequence"/>
</dbReference>
<dbReference type="RefSeq" id="WP_084321685.1">
    <property type="nucleotide sequence ID" value="NZ_FNTY01000002.1"/>
</dbReference>
<feature type="compositionally biased region" description="Basic and acidic residues" evidence="1">
    <location>
        <begin position="48"/>
        <end position="60"/>
    </location>
</feature>
<evidence type="ECO:0000313" key="4">
    <source>
        <dbReference type="Proteomes" id="UP000198985"/>
    </source>
</evidence>
<feature type="signal peptide" evidence="2">
    <location>
        <begin position="1"/>
        <end position="27"/>
    </location>
</feature>
<accession>A0A1H5JSH8</accession>
<dbReference type="EMBL" id="FNTY01000002">
    <property type="protein sequence ID" value="SEE54911.1"/>
    <property type="molecule type" value="Genomic_DNA"/>
</dbReference>
<sequence length="67" mass="6761">MFKLSTASLTLGLIIAGGLALSNVASASESEAFSMKQLTHGYSQAHADTAEKPAEGKCGEGKCGASE</sequence>
<organism evidence="3 4">
    <name type="scientific">Pseudomonas migulae</name>
    <dbReference type="NCBI Taxonomy" id="78543"/>
    <lineage>
        <taxon>Bacteria</taxon>
        <taxon>Pseudomonadati</taxon>
        <taxon>Pseudomonadota</taxon>
        <taxon>Gammaproteobacteria</taxon>
        <taxon>Pseudomonadales</taxon>
        <taxon>Pseudomonadaceae</taxon>
        <taxon>Pseudomonas</taxon>
    </lineage>
</organism>
<reference evidence="3 4" key="1">
    <citation type="submission" date="2016-10" db="EMBL/GenBank/DDBJ databases">
        <authorList>
            <person name="de Groot N.N."/>
        </authorList>
    </citation>
    <scope>NUCLEOTIDE SEQUENCE [LARGE SCALE GENOMIC DNA]</scope>
    <source>
        <strain evidence="3 4">BS3662</strain>
    </source>
</reference>
<gene>
    <name evidence="3" type="ORF">SAMN04490194_2734</name>
</gene>
<evidence type="ECO:0008006" key="5">
    <source>
        <dbReference type="Google" id="ProtNLM"/>
    </source>
</evidence>
<proteinExistence type="predicted"/>